<proteinExistence type="predicted"/>
<feature type="region of interest" description="Disordered" evidence="1">
    <location>
        <begin position="24"/>
        <end position="75"/>
    </location>
</feature>
<name>A0A9D4YIZ6_PEA</name>
<evidence type="ECO:0000256" key="1">
    <source>
        <dbReference type="SAM" id="MobiDB-lite"/>
    </source>
</evidence>
<organism evidence="2 3">
    <name type="scientific">Pisum sativum</name>
    <name type="common">Garden pea</name>
    <name type="synonym">Lathyrus oleraceus</name>
    <dbReference type="NCBI Taxonomy" id="3888"/>
    <lineage>
        <taxon>Eukaryota</taxon>
        <taxon>Viridiplantae</taxon>
        <taxon>Streptophyta</taxon>
        <taxon>Embryophyta</taxon>
        <taxon>Tracheophyta</taxon>
        <taxon>Spermatophyta</taxon>
        <taxon>Magnoliopsida</taxon>
        <taxon>eudicotyledons</taxon>
        <taxon>Gunneridae</taxon>
        <taxon>Pentapetalae</taxon>
        <taxon>rosids</taxon>
        <taxon>fabids</taxon>
        <taxon>Fabales</taxon>
        <taxon>Fabaceae</taxon>
        <taxon>Papilionoideae</taxon>
        <taxon>50 kb inversion clade</taxon>
        <taxon>NPAAA clade</taxon>
        <taxon>Hologalegina</taxon>
        <taxon>IRL clade</taxon>
        <taxon>Fabeae</taxon>
        <taxon>Lathyrus</taxon>
    </lineage>
</organism>
<feature type="compositionally biased region" description="Basic and acidic residues" evidence="1">
    <location>
        <begin position="103"/>
        <end position="128"/>
    </location>
</feature>
<dbReference type="AlphaFoldDB" id="A0A9D4YIZ6"/>
<feature type="compositionally biased region" description="Basic and acidic residues" evidence="1">
    <location>
        <begin position="38"/>
        <end position="54"/>
    </location>
</feature>
<protein>
    <submittedName>
        <fullName evidence="2">Uncharacterized protein</fullName>
    </submittedName>
</protein>
<dbReference type="EMBL" id="JAMSHJ010000001">
    <property type="protein sequence ID" value="KAI5440492.1"/>
    <property type="molecule type" value="Genomic_DNA"/>
</dbReference>
<gene>
    <name evidence="2" type="ORF">KIW84_010100</name>
</gene>
<feature type="region of interest" description="Disordered" evidence="1">
    <location>
        <begin position="95"/>
        <end position="128"/>
    </location>
</feature>
<accession>A0A9D4YIZ6</accession>
<sequence>MHVPAETSGSSSLSYRENTPFQMINLTSGKSSEPIIPSKDKNTAEEESKLKGSELRIPSMHADDFVNPTAAERSATDKELRKFVASVLKEVNSDVFPDVQTSLEKDPSPDNDSREKVEENIPNHAAREKISKKKAELVVNVEELTSDEEPLINIVTPCIAKRLQRRKGKTVAFEDSPSREVKIKAYGLKGTPYRSSTGKSLVGPTRSWSKVVTPTRKRKVVSSSEHEFDVA</sequence>
<reference evidence="2 3" key="1">
    <citation type="journal article" date="2022" name="Nat. Genet.">
        <title>Improved pea reference genome and pan-genome highlight genomic features and evolutionary characteristics.</title>
        <authorList>
            <person name="Yang T."/>
            <person name="Liu R."/>
            <person name="Luo Y."/>
            <person name="Hu S."/>
            <person name="Wang D."/>
            <person name="Wang C."/>
            <person name="Pandey M.K."/>
            <person name="Ge S."/>
            <person name="Xu Q."/>
            <person name="Li N."/>
            <person name="Li G."/>
            <person name="Huang Y."/>
            <person name="Saxena R.K."/>
            <person name="Ji Y."/>
            <person name="Li M."/>
            <person name="Yan X."/>
            <person name="He Y."/>
            <person name="Liu Y."/>
            <person name="Wang X."/>
            <person name="Xiang C."/>
            <person name="Varshney R.K."/>
            <person name="Ding H."/>
            <person name="Gao S."/>
            <person name="Zong X."/>
        </authorList>
    </citation>
    <scope>NUCLEOTIDE SEQUENCE [LARGE SCALE GENOMIC DNA]</scope>
    <source>
        <strain evidence="2 3">cv. Zhongwan 6</strain>
    </source>
</reference>
<dbReference type="Proteomes" id="UP001058974">
    <property type="component" value="Chromosome 1"/>
</dbReference>
<comment type="caution">
    <text evidence="2">The sequence shown here is derived from an EMBL/GenBank/DDBJ whole genome shotgun (WGS) entry which is preliminary data.</text>
</comment>
<keyword evidence="3" id="KW-1185">Reference proteome</keyword>
<dbReference type="Gramene" id="Psat01G0010000-T1">
    <property type="protein sequence ID" value="KAI5440492.1"/>
    <property type="gene ID" value="KIW84_010100"/>
</dbReference>
<feature type="region of interest" description="Disordered" evidence="1">
    <location>
        <begin position="193"/>
        <end position="231"/>
    </location>
</feature>
<evidence type="ECO:0000313" key="3">
    <source>
        <dbReference type="Proteomes" id="UP001058974"/>
    </source>
</evidence>
<evidence type="ECO:0000313" key="2">
    <source>
        <dbReference type="EMBL" id="KAI5440492.1"/>
    </source>
</evidence>